<organism evidence="3 4">
    <name type="scientific">Flammeovirga pectinis</name>
    <dbReference type="NCBI Taxonomy" id="2494373"/>
    <lineage>
        <taxon>Bacteria</taxon>
        <taxon>Pseudomonadati</taxon>
        <taxon>Bacteroidota</taxon>
        <taxon>Cytophagia</taxon>
        <taxon>Cytophagales</taxon>
        <taxon>Flammeovirgaceae</taxon>
        <taxon>Flammeovirga</taxon>
    </lineage>
</organism>
<name>A0A3S9PBX3_9BACT</name>
<evidence type="ECO:0000313" key="4">
    <source>
        <dbReference type="Proteomes" id="UP000267268"/>
    </source>
</evidence>
<protein>
    <submittedName>
        <fullName evidence="3">Uncharacterized protein</fullName>
    </submittedName>
</protein>
<proteinExistence type="predicted"/>
<feature type="coiled-coil region" evidence="1">
    <location>
        <begin position="131"/>
        <end position="158"/>
    </location>
</feature>
<feature type="transmembrane region" description="Helical" evidence="2">
    <location>
        <begin position="166"/>
        <end position="185"/>
    </location>
</feature>
<keyword evidence="4" id="KW-1185">Reference proteome</keyword>
<keyword evidence="3" id="KW-0614">Plasmid</keyword>
<keyword evidence="2" id="KW-1133">Transmembrane helix</keyword>
<dbReference type="RefSeq" id="WP_126620521.1">
    <property type="nucleotide sequence ID" value="NZ_CP034564.1"/>
</dbReference>
<gene>
    <name evidence="3" type="ORF">EI427_25650</name>
</gene>
<evidence type="ECO:0000256" key="1">
    <source>
        <dbReference type="SAM" id="Coils"/>
    </source>
</evidence>
<geneLocation type="plasmid" evidence="3">
    <name>unnamed1</name>
</geneLocation>
<accession>A0A3S9PBX3</accession>
<dbReference type="OrthoDB" id="9819265at2"/>
<keyword evidence="2" id="KW-0472">Membrane</keyword>
<dbReference type="Proteomes" id="UP000267268">
    <property type="component" value="Plasmid unnamed1"/>
</dbReference>
<dbReference type="EMBL" id="CP034564">
    <property type="protein sequence ID" value="AZQ65623.1"/>
    <property type="molecule type" value="Genomic_DNA"/>
</dbReference>
<feature type="transmembrane region" description="Helical" evidence="2">
    <location>
        <begin position="66"/>
        <end position="88"/>
    </location>
</feature>
<dbReference type="AlphaFoldDB" id="A0A3S9PBX3"/>
<feature type="transmembrane region" description="Helical" evidence="2">
    <location>
        <begin position="7"/>
        <end position="31"/>
    </location>
</feature>
<feature type="transmembrane region" description="Helical" evidence="2">
    <location>
        <begin position="37"/>
        <end position="54"/>
    </location>
</feature>
<evidence type="ECO:0000313" key="3">
    <source>
        <dbReference type="EMBL" id="AZQ65623.1"/>
    </source>
</evidence>
<keyword evidence="2" id="KW-0812">Transmembrane</keyword>
<evidence type="ECO:0000256" key="2">
    <source>
        <dbReference type="SAM" id="Phobius"/>
    </source>
</evidence>
<keyword evidence="1" id="KW-0175">Coiled coil</keyword>
<dbReference type="GeneID" id="39493378"/>
<dbReference type="KEGG" id="fll:EI427_25650"/>
<reference evidence="3 4" key="1">
    <citation type="submission" date="2018-12" db="EMBL/GenBank/DDBJ databases">
        <title>Flammeovirga pectinis sp. nov., isolated from the gut of the Korean scallop, Patinopecten yessoensis.</title>
        <authorList>
            <person name="Bae J.-W."/>
            <person name="Jeong Y.-S."/>
            <person name="Kang W."/>
        </authorList>
    </citation>
    <scope>NUCLEOTIDE SEQUENCE [LARGE SCALE GENOMIC DNA]</scope>
    <source>
        <strain evidence="3 4">L12M1</strain>
        <plasmid evidence="3 4">unnamed1</plasmid>
    </source>
</reference>
<sequence length="282" mass="31877">MSKVQNIPYLLIIGLCSLYSMYVVTHFLMFLGIDEKVAMGVSIVIAYITHSIIFDSAKSILSTKKFSSNIILALTFCASIVVMEYYGLNHKIRTSEVDNTKVEVLGSQLVNLRNQLSQTGVSNHYAKVELRRSLKVQIKEIQAEIKGAKLELVNQQETAEAKTEMFSFYSIIVLVLSILASIEVTKAIDNKEFKLDTTSLSQEIKQEGNLNFKLENKNNHHQIRSNQSIGFLFNTGTKEERLYQAWEGGERNIAKLCKMVKSNPVLIKQMISDLRLSDRLSS</sequence>